<dbReference type="InterPro" id="IPR003819">
    <property type="entry name" value="TauD/TfdA-like"/>
</dbReference>
<organism evidence="4 5">
    <name type="scientific">Candidatus Protochlamydia naegleriophila</name>
    <dbReference type="NCBI Taxonomy" id="389348"/>
    <lineage>
        <taxon>Bacteria</taxon>
        <taxon>Pseudomonadati</taxon>
        <taxon>Chlamydiota</taxon>
        <taxon>Chlamydiia</taxon>
        <taxon>Parachlamydiales</taxon>
        <taxon>Parachlamydiaceae</taxon>
        <taxon>Candidatus Protochlamydia</taxon>
    </lineage>
</organism>
<protein>
    <submittedName>
        <fullName evidence="4">TauD domain-containing protein</fullName>
    </submittedName>
</protein>
<dbReference type="KEGG" id="pnl:PNK_1293"/>
<dbReference type="Gene3D" id="3.60.130.10">
    <property type="entry name" value="Clavaminate synthase-like"/>
    <property type="match status" value="1"/>
</dbReference>
<dbReference type="PATRIC" id="fig|389348.3.peg.1446"/>
<sequence>MGGLDQIKTKLITTEDLPLVIESRNEMALVDLLDLLTHSNSFFKQNLLKHGGLLFRNFPIHNENDFASVIKALGTGKFIDYVGGDSPRTKIKEGIYTSTEAPPSMKIPLHNELSYVKNYPSHIYFYCAVPAQEGGSTILGDARKIYQSINSAVKQRMVDKELLYVSAYYHQSKLMELINTFQKGHKPWKDVFETMDPKEVEKKCLENEISFKWNQHNWLQISQLRPAAISHPETQEKVWFNQAHLFDFNPKLLGWWRYLGTKLLYCREHMRLHQVFFADHSKIPRNDLYHVLDVLDANTLSFPWQKGDLLVLDNVLSMHGRATFKGPRRVLTAMTG</sequence>
<keyword evidence="2" id="KW-0560">Oxidoreductase</keyword>
<evidence type="ECO:0000256" key="1">
    <source>
        <dbReference type="ARBA" id="ARBA00001954"/>
    </source>
</evidence>
<dbReference type="SUPFAM" id="SSF51197">
    <property type="entry name" value="Clavaminate synthase-like"/>
    <property type="match status" value="1"/>
</dbReference>
<evidence type="ECO:0000313" key="5">
    <source>
        <dbReference type="Proteomes" id="UP000069902"/>
    </source>
</evidence>
<name>A0A0U5JBV3_9BACT</name>
<dbReference type="PANTHER" id="PTHR10696:SF21">
    <property type="entry name" value="TAUD_TFDA-LIKE DOMAIN-CONTAINING PROTEIN"/>
    <property type="match status" value="1"/>
</dbReference>
<dbReference type="AlphaFoldDB" id="A0A0U5JBV3"/>
<reference evidence="5" key="1">
    <citation type="submission" date="2015-09" db="EMBL/GenBank/DDBJ databases">
        <authorList>
            <person name="Bertelli C."/>
        </authorList>
    </citation>
    <scope>NUCLEOTIDE SEQUENCE [LARGE SCALE GENOMIC DNA]</scope>
    <source>
        <strain evidence="5">KNic</strain>
    </source>
</reference>
<dbReference type="InterPro" id="IPR042098">
    <property type="entry name" value="TauD-like_sf"/>
</dbReference>
<dbReference type="InParanoid" id="A0A0U5JBV3"/>
<dbReference type="Pfam" id="PF02668">
    <property type="entry name" value="TauD"/>
    <property type="match status" value="1"/>
</dbReference>
<evidence type="ECO:0000259" key="3">
    <source>
        <dbReference type="Pfam" id="PF02668"/>
    </source>
</evidence>
<evidence type="ECO:0000313" key="4">
    <source>
        <dbReference type="EMBL" id="CUI16910.1"/>
    </source>
</evidence>
<dbReference type="STRING" id="389348.PNK_1293"/>
<keyword evidence="5" id="KW-1185">Reference proteome</keyword>
<evidence type="ECO:0000256" key="2">
    <source>
        <dbReference type="ARBA" id="ARBA00023002"/>
    </source>
</evidence>
<accession>A0A0U5JBV3</accession>
<feature type="domain" description="TauD/TfdA-like" evidence="3">
    <location>
        <begin position="16"/>
        <end position="333"/>
    </location>
</feature>
<dbReference type="GO" id="GO:0016706">
    <property type="term" value="F:2-oxoglutarate-dependent dioxygenase activity"/>
    <property type="evidence" value="ECO:0007669"/>
    <property type="project" value="UniProtKB-ARBA"/>
</dbReference>
<dbReference type="EMBL" id="LN879502">
    <property type="protein sequence ID" value="CUI16910.1"/>
    <property type="molecule type" value="Genomic_DNA"/>
</dbReference>
<dbReference type="PANTHER" id="PTHR10696">
    <property type="entry name" value="GAMMA-BUTYROBETAINE HYDROXYLASE-RELATED"/>
    <property type="match status" value="1"/>
</dbReference>
<proteinExistence type="predicted"/>
<dbReference type="Proteomes" id="UP000069902">
    <property type="component" value="Chromosome cPNK"/>
</dbReference>
<comment type="cofactor">
    <cofactor evidence="1">
        <name>Fe(2+)</name>
        <dbReference type="ChEBI" id="CHEBI:29033"/>
    </cofactor>
</comment>
<dbReference type="InterPro" id="IPR050411">
    <property type="entry name" value="AlphaKG_dependent_hydroxylases"/>
</dbReference>
<gene>
    <name evidence="4" type="ORF">PNK_1293</name>
</gene>